<dbReference type="PANTHER" id="PTHR44688:SF16">
    <property type="entry name" value="DNA-BINDING TRANSCRIPTIONAL ACTIVATOR DEVR_DOSR"/>
    <property type="match status" value="1"/>
</dbReference>
<dbReference type="PROSITE" id="PS50043">
    <property type="entry name" value="HTH_LUXR_2"/>
    <property type="match status" value="1"/>
</dbReference>
<dbReference type="PANTHER" id="PTHR44688">
    <property type="entry name" value="DNA-BINDING TRANSCRIPTIONAL ACTIVATOR DEVR_DOSR"/>
    <property type="match status" value="1"/>
</dbReference>
<reference evidence="5 6" key="1">
    <citation type="journal article" date="2010" name="Stand. Genomic Sci.">
        <title>Complete genome sequence of Conexibacter woesei type strain (ID131577).</title>
        <authorList>
            <person name="Pukall R."/>
            <person name="Lapidus A."/>
            <person name="Glavina Del Rio T."/>
            <person name="Copeland A."/>
            <person name="Tice H."/>
            <person name="Cheng J.-F."/>
            <person name="Lucas S."/>
            <person name="Chen F."/>
            <person name="Nolan M."/>
            <person name="Bruce D."/>
            <person name="Goodwin L."/>
            <person name="Pitluck S."/>
            <person name="Mavromatis K."/>
            <person name="Ivanova N."/>
            <person name="Ovchinnikova G."/>
            <person name="Pati A."/>
            <person name="Chen A."/>
            <person name="Palaniappan K."/>
            <person name="Land M."/>
            <person name="Hauser L."/>
            <person name="Chang Y.-J."/>
            <person name="Jeffries C.D."/>
            <person name="Chain P."/>
            <person name="Meincke L."/>
            <person name="Sims D."/>
            <person name="Brettin T."/>
            <person name="Detter J.C."/>
            <person name="Rohde M."/>
            <person name="Goeker M."/>
            <person name="Bristow J."/>
            <person name="Eisen J.A."/>
            <person name="Markowitz V."/>
            <person name="Kyrpides N.C."/>
            <person name="Klenk H.-P."/>
            <person name="Hugenholtz P."/>
        </authorList>
    </citation>
    <scope>NUCLEOTIDE SEQUENCE [LARGE SCALE GENOMIC DNA]</scope>
    <source>
        <strain evidence="6">DSM 14684 / CIP 108061 / JCM 11494 / NBRC 100937 / ID131577</strain>
    </source>
</reference>
<dbReference type="GO" id="GO:0003677">
    <property type="term" value="F:DNA binding"/>
    <property type="evidence" value="ECO:0007669"/>
    <property type="project" value="UniProtKB-KW"/>
</dbReference>
<dbReference type="EMBL" id="CP001854">
    <property type="protein sequence ID" value="ADB52317.1"/>
    <property type="molecule type" value="Genomic_DNA"/>
</dbReference>
<dbReference type="SUPFAM" id="SSF46894">
    <property type="entry name" value="C-terminal effector domain of the bipartite response regulators"/>
    <property type="match status" value="1"/>
</dbReference>
<evidence type="ECO:0000256" key="3">
    <source>
        <dbReference type="ARBA" id="ARBA00023163"/>
    </source>
</evidence>
<organism evidence="5 6">
    <name type="scientific">Conexibacter woesei (strain DSM 14684 / CCUG 47730 / CIP 108061 / JCM 11494 / NBRC 100937 / ID131577)</name>
    <dbReference type="NCBI Taxonomy" id="469383"/>
    <lineage>
        <taxon>Bacteria</taxon>
        <taxon>Bacillati</taxon>
        <taxon>Actinomycetota</taxon>
        <taxon>Thermoleophilia</taxon>
        <taxon>Solirubrobacterales</taxon>
        <taxon>Conexibacteraceae</taxon>
        <taxon>Conexibacter</taxon>
    </lineage>
</organism>
<evidence type="ECO:0000259" key="4">
    <source>
        <dbReference type="PROSITE" id="PS50043"/>
    </source>
</evidence>
<proteinExistence type="predicted"/>
<sequence length="592" mass="63835">MRWSADAPTVDEAVAWVLARPDREPLRQDASGLLEEAPTLVTYAHAALELELDDVSFLWESPRLGLLQVWIEPVRVPSGDEWGRELTAAPARNEFGLTRRELHVLTLLAGGSSNGEIAAQLGTAPRTIGAHVARLLEKLDQSSRSGAAAVAVERGLLWMPLPATTGTLMGLSVGKLDLAVARGLAPGSAGRRPSARRRPTRAPILLGLVVPEDNATGDGDDMQKGAALAINELNRRQVAGRRIQQVVVRADVDSHASMAAAFDELSRADVDAITFGYIGNRAVIPDLVAHAASFEFPVLHASTSALAEAVVRANPTEMGSVFQVCGSELSYGDGFVRFIDEIRERRLWTPPNRRIAIVEPIAPMVVMSDESLEAAERGGWRLQRVERDPDPSADAADVVDRIEAIEPAVVLLPTFRDDQLLIDVLRGLRARALTPLVYAIYTPSMPGFLERAGSLAEGVLWATVTGQYGDAFGLEFERRFRATYGRSPGRSQAGVHYDIVHVLALAWDGVGHPKGYSEVCQALRRVVHRGVNGAYWLGAPGQTGLTYPDATPDPSIGQAHLVLQVQHGRHRIVAPDPYAESTFAVSAPVSAS</sequence>
<keyword evidence="2" id="KW-0238">DNA-binding</keyword>
<evidence type="ECO:0000313" key="5">
    <source>
        <dbReference type="EMBL" id="ADB52317.1"/>
    </source>
</evidence>
<reference evidence="6" key="2">
    <citation type="submission" date="2010-01" db="EMBL/GenBank/DDBJ databases">
        <title>The complete genome of Conexibacter woesei DSM 14684.</title>
        <authorList>
            <consortium name="US DOE Joint Genome Institute (JGI-PGF)"/>
            <person name="Lucas S."/>
            <person name="Copeland A."/>
            <person name="Lapidus A."/>
            <person name="Glavina del Rio T."/>
            <person name="Dalin E."/>
            <person name="Tice H."/>
            <person name="Bruce D."/>
            <person name="Goodwin L."/>
            <person name="Pitluck S."/>
            <person name="Kyrpides N."/>
            <person name="Mavromatis K."/>
            <person name="Ivanova N."/>
            <person name="Mikhailova N."/>
            <person name="Chertkov O."/>
            <person name="Brettin T."/>
            <person name="Detter J.C."/>
            <person name="Han C."/>
            <person name="Larimer F."/>
            <person name="Land M."/>
            <person name="Hauser L."/>
            <person name="Markowitz V."/>
            <person name="Cheng J.-F."/>
            <person name="Hugenholtz P."/>
            <person name="Woyke T."/>
            <person name="Wu D."/>
            <person name="Pukall R."/>
            <person name="Steenblock K."/>
            <person name="Schneider S."/>
            <person name="Klenk H.-P."/>
            <person name="Eisen J.A."/>
        </authorList>
    </citation>
    <scope>NUCLEOTIDE SEQUENCE [LARGE SCALE GENOMIC DNA]</scope>
    <source>
        <strain evidence="6">DSM 14684 / CIP 108061 / JCM 11494 / NBRC 100937 / ID131577</strain>
    </source>
</reference>
<dbReference type="Proteomes" id="UP000008229">
    <property type="component" value="Chromosome"/>
</dbReference>
<dbReference type="Pfam" id="PF00196">
    <property type="entry name" value="GerE"/>
    <property type="match status" value="1"/>
</dbReference>
<dbReference type="InterPro" id="IPR000792">
    <property type="entry name" value="Tscrpt_reg_LuxR_C"/>
</dbReference>
<protein>
    <submittedName>
        <fullName evidence="5">Transcriptional regulator, LuxR family</fullName>
    </submittedName>
</protein>
<evidence type="ECO:0000256" key="2">
    <source>
        <dbReference type="ARBA" id="ARBA00023125"/>
    </source>
</evidence>
<dbReference type="SMART" id="SM00421">
    <property type="entry name" value="HTH_LUXR"/>
    <property type="match status" value="1"/>
</dbReference>
<dbReference type="eggNOG" id="COG0683">
    <property type="taxonomic scope" value="Bacteria"/>
</dbReference>
<dbReference type="STRING" id="469383.Cwoe_3900"/>
<evidence type="ECO:0000256" key="1">
    <source>
        <dbReference type="ARBA" id="ARBA00023015"/>
    </source>
</evidence>
<dbReference type="CDD" id="cd06170">
    <property type="entry name" value="LuxR_C_like"/>
    <property type="match status" value="1"/>
</dbReference>
<dbReference type="InterPro" id="IPR036388">
    <property type="entry name" value="WH-like_DNA-bd_sf"/>
</dbReference>
<dbReference type="KEGG" id="cwo:Cwoe_3900"/>
<dbReference type="AlphaFoldDB" id="D3F3F2"/>
<dbReference type="RefSeq" id="WP_012935368.1">
    <property type="nucleotide sequence ID" value="NC_013739.1"/>
</dbReference>
<gene>
    <name evidence="5" type="ordered locus">Cwoe_3900</name>
</gene>
<accession>D3F3F2</accession>
<feature type="domain" description="HTH luxR-type" evidence="4">
    <location>
        <begin position="90"/>
        <end position="155"/>
    </location>
</feature>
<dbReference type="GO" id="GO:0006355">
    <property type="term" value="P:regulation of DNA-templated transcription"/>
    <property type="evidence" value="ECO:0007669"/>
    <property type="project" value="InterPro"/>
</dbReference>
<keyword evidence="1" id="KW-0805">Transcription regulation</keyword>
<dbReference type="CDD" id="cd06268">
    <property type="entry name" value="PBP1_ABC_transporter_LIVBP-like"/>
    <property type="match status" value="1"/>
</dbReference>
<dbReference type="InterPro" id="IPR016032">
    <property type="entry name" value="Sig_transdc_resp-reg_C-effctor"/>
</dbReference>
<dbReference type="Gene3D" id="3.40.50.2300">
    <property type="match status" value="2"/>
</dbReference>
<keyword evidence="6" id="KW-1185">Reference proteome</keyword>
<dbReference type="Gene3D" id="1.10.10.10">
    <property type="entry name" value="Winged helix-like DNA-binding domain superfamily/Winged helix DNA-binding domain"/>
    <property type="match status" value="1"/>
</dbReference>
<dbReference type="SUPFAM" id="SSF53822">
    <property type="entry name" value="Periplasmic binding protein-like I"/>
    <property type="match status" value="1"/>
</dbReference>
<keyword evidence="3" id="KW-0804">Transcription</keyword>
<dbReference type="eggNOG" id="COG2197">
    <property type="taxonomic scope" value="Bacteria"/>
</dbReference>
<dbReference type="PRINTS" id="PR00038">
    <property type="entry name" value="HTHLUXR"/>
</dbReference>
<dbReference type="InterPro" id="IPR028082">
    <property type="entry name" value="Peripla_BP_I"/>
</dbReference>
<dbReference type="OrthoDB" id="7337537at2"/>
<name>D3F3F2_CONWI</name>
<evidence type="ECO:0000313" key="6">
    <source>
        <dbReference type="Proteomes" id="UP000008229"/>
    </source>
</evidence>
<dbReference type="HOGENOM" id="CLU_475444_0_0_11"/>